<dbReference type="EMBL" id="JAWZSR010000002">
    <property type="protein sequence ID" value="MDX8045247.1"/>
    <property type="molecule type" value="Genomic_DNA"/>
</dbReference>
<comment type="caution">
    <text evidence="1">The sequence shown here is derived from an EMBL/GenBank/DDBJ whole genome shotgun (WGS) entry which is preliminary data.</text>
</comment>
<accession>A0ACC6M2T5</accession>
<reference evidence="1" key="1">
    <citation type="submission" date="2023-11" db="EMBL/GenBank/DDBJ databases">
        <title>Gracilibacillus pellucida a moderately halophilic bacterium isolated from saline soil in Xinjiang province.</title>
        <authorList>
            <person name="Zhang Z."/>
            <person name="Tan F."/>
            <person name="Wang Y."/>
            <person name="Xia M."/>
        </authorList>
    </citation>
    <scope>NUCLEOTIDE SEQUENCE</scope>
    <source>
        <strain evidence="1">S3-1-1</strain>
    </source>
</reference>
<name>A0ACC6M2T5_9BACI</name>
<dbReference type="Proteomes" id="UP001277972">
    <property type="component" value="Unassembled WGS sequence"/>
</dbReference>
<protein>
    <submittedName>
        <fullName evidence="1">DUF3278 domain-containing protein</fullName>
    </submittedName>
</protein>
<evidence type="ECO:0000313" key="1">
    <source>
        <dbReference type="EMBL" id="MDX8045247.1"/>
    </source>
</evidence>
<sequence length="169" mass="19759">MNNFEDKLLNKYVGYVGQRDEYQKGVIYKALANANVLSFWLITLLMLISLIWDTYHHQFSLGTLFLLVAQQFNVYYILLKLRKTGVTDTEFYDEASYKLQTKQLQKTACFSGISFAFLFFVLMNYLLPFVEGAAIHISWKDLVIMVIQALFFGYMMYLFGKGRLKKAME</sequence>
<organism evidence="1 2">
    <name type="scientific">Gracilibacillus pellucidus</name>
    <dbReference type="NCBI Taxonomy" id="3095368"/>
    <lineage>
        <taxon>Bacteria</taxon>
        <taxon>Bacillati</taxon>
        <taxon>Bacillota</taxon>
        <taxon>Bacilli</taxon>
        <taxon>Bacillales</taxon>
        <taxon>Bacillaceae</taxon>
        <taxon>Gracilibacillus</taxon>
    </lineage>
</organism>
<proteinExistence type="predicted"/>
<gene>
    <name evidence="1" type="ORF">SH601_04525</name>
</gene>
<keyword evidence="2" id="KW-1185">Reference proteome</keyword>
<evidence type="ECO:0000313" key="2">
    <source>
        <dbReference type="Proteomes" id="UP001277972"/>
    </source>
</evidence>